<organism evidence="1 2">
    <name type="scientific">Phycomyces blakesleeanus</name>
    <dbReference type="NCBI Taxonomy" id="4837"/>
    <lineage>
        <taxon>Eukaryota</taxon>
        <taxon>Fungi</taxon>
        <taxon>Fungi incertae sedis</taxon>
        <taxon>Mucoromycota</taxon>
        <taxon>Mucoromycotina</taxon>
        <taxon>Mucoromycetes</taxon>
        <taxon>Mucorales</taxon>
        <taxon>Phycomycetaceae</taxon>
        <taxon>Phycomyces</taxon>
    </lineage>
</organism>
<keyword evidence="2" id="KW-1185">Reference proteome</keyword>
<protein>
    <submittedName>
        <fullName evidence="1">Uncharacterized protein</fullName>
    </submittedName>
</protein>
<dbReference type="Proteomes" id="UP001448207">
    <property type="component" value="Unassembled WGS sequence"/>
</dbReference>
<reference evidence="1 2" key="1">
    <citation type="submission" date="2024-04" db="EMBL/GenBank/DDBJ databases">
        <title>Symmetric and asymmetric DNA N6-adenine methylation regulates different biological responses in Mucorales.</title>
        <authorList>
            <consortium name="Lawrence Berkeley National Laboratory"/>
            <person name="Lax C."/>
            <person name="Mondo S.J."/>
            <person name="Osorio-Concepcion M."/>
            <person name="Muszewska A."/>
            <person name="Corrochano-Luque M."/>
            <person name="Gutierrez G."/>
            <person name="Riley R."/>
            <person name="Lipzen A."/>
            <person name="Guo J."/>
            <person name="Hundley H."/>
            <person name="Amirebrahimi M."/>
            <person name="Ng V."/>
            <person name="Lorenzo-Gutierrez D."/>
            <person name="Binder U."/>
            <person name="Yang J."/>
            <person name="Song Y."/>
            <person name="Canovas D."/>
            <person name="Navarro E."/>
            <person name="Freitag M."/>
            <person name="Gabaldon T."/>
            <person name="Grigoriev I.V."/>
            <person name="Corrochano L.M."/>
            <person name="Nicolas F.E."/>
            <person name="Garre V."/>
        </authorList>
    </citation>
    <scope>NUCLEOTIDE SEQUENCE [LARGE SCALE GENOMIC DNA]</scope>
    <source>
        <strain evidence="1 2">L51</strain>
    </source>
</reference>
<feature type="non-terminal residue" evidence="1">
    <location>
        <position position="1"/>
    </location>
</feature>
<name>A0ABR3B0V2_PHYBL</name>
<gene>
    <name evidence="1" type="ORF">J3Q64DRAFT_1638965</name>
</gene>
<proteinExistence type="predicted"/>
<sequence length="49" mass="5756">TLKKGERDGRLITVTIDEYNSSKTFSGWHHKTLKTVRHICGQYSWIHIL</sequence>
<evidence type="ECO:0000313" key="2">
    <source>
        <dbReference type="Proteomes" id="UP001448207"/>
    </source>
</evidence>
<evidence type="ECO:0000313" key="1">
    <source>
        <dbReference type="EMBL" id="KAL0086550.1"/>
    </source>
</evidence>
<accession>A0ABR3B0V2</accession>
<dbReference type="EMBL" id="JBCLYO010000008">
    <property type="protein sequence ID" value="KAL0086550.1"/>
    <property type="molecule type" value="Genomic_DNA"/>
</dbReference>
<comment type="caution">
    <text evidence="1">The sequence shown here is derived from an EMBL/GenBank/DDBJ whole genome shotgun (WGS) entry which is preliminary data.</text>
</comment>